<sequence length="1079" mass="120783">MEKVEVYRPKHHVRFVTASSLFDGHDASINIMRRILQASGVEVIHLGHNRSVEEVVNAAIQEDAQGIAISSYQGGHMEYFKYMYDLLREKGAPHIKIYGGGGGVILPREIKELHEYGIAGIFSPEDGRQLGLQGMINRQIEGTDFSTVQGDFLAKLEQLSTNTPEILANLITAAEIGGDDVQPLLEEARAKSKNTPVLGITGTGGAGKSSLTDELIRRFLQEFPDKKVAIISVDPTKQKTGGALLGDRIRMNAIFNNRVYMRSLATRGSHTELSASIGDVLDVVKVAGYDLIVVETSGIGQGDAEITKHTDFSMYVMTSEFGAPTQLEKIDMIDYADIIAINKFERKGSEDALRQVQKQYQRSRELWTANLDDMPVYGTIASQFNDKGTNSLFAALVKTINEKFELDWATSYEQSIKTQKQDVIIPNDRRYYLREITDTVRGYHKKAQQQVDFARKLYQLEGTKQQLPATEEALLASIDTLIESVKNELSAESKRILANWAALKEAYAGEELVTKVRDKEIRTILRTTSLAGTKIPKVALPRFVDYGEILRWVYAENVPGEFPYTAGVFPFKREGEDPKRQFAGEGTPERTNKRFHYLSKDDDAKRLSTAFDSVTLYGEDPHTRPDIYGKVGESGVSICTLDDMKKLYAGFDLCAPSTSVSMTINGPAPIILAMFMNTAIDQQVKAREEELGRTLSVEEFTEVRAKTLQVVRGTVQADILKEDQGQNTCIFSTEFALRMMGDIQQYFIDHKVRNYYSVSISGYHIAEAGANPISQLAFTLANGFTYVEYYLSRGMHIDDFAPNLSFFFSNGLDPEYTVIGRVARRIWAIVMRDKYGANDRSQKLKYHIQTSGRSLHAQEIDFNDIRTTLQALMALQDNCNSLHTNAYDEAITTPTEESVRRAMAIQMIITKEHGLSKNENPLQGAFIIEELTDLVEQAVLEEFDRMNDRGGVLGAMETQYQRGKIQEESMYYEHLKHSGELPIIGVNTYLNPNPPSAEQIDSMEIARATKEEKDLQIANLQAFQTRHATQAEAAIQRLKQAAVTGGNIFAELMETVKVASLGQITKALYEVGGQYRRNM</sequence>
<dbReference type="InterPro" id="IPR033669">
    <property type="entry name" value="IcmF"/>
</dbReference>
<dbReference type="PROSITE" id="PS51332">
    <property type="entry name" value="B12_BINDING"/>
    <property type="match status" value="1"/>
</dbReference>
<dbReference type="EC" id="3.6.5.-" evidence="9"/>
<feature type="binding site" evidence="9">
    <location>
        <position position="756"/>
    </location>
    <ligand>
        <name>substrate</name>
    </ligand>
</feature>
<feature type="binding site" evidence="9">
    <location>
        <position position="1078"/>
    </location>
    <ligand>
        <name>GTP</name>
        <dbReference type="ChEBI" id="CHEBI:37565"/>
    </ligand>
</feature>
<evidence type="ECO:0000256" key="2">
    <source>
        <dbReference type="ARBA" id="ARBA00022628"/>
    </source>
</evidence>
<dbReference type="InterPro" id="IPR052040">
    <property type="entry name" value="GTPase/Isobutyryl-CoA_mutase"/>
</dbReference>
<dbReference type="Proteomes" id="UP001322664">
    <property type="component" value="Chromosome"/>
</dbReference>
<dbReference type="RefSeq" id="WP_319837264.1">
    <property type="nucleotide sequence ID" value="NZ_CP137624.1"/>
</dbReference>
<feature type="binding site" evidence="9">
    <location>
        <position position="845"/>
    </location>
    <ligand>
        <name>substrate</name>
    </ligand>
</feature>
<dbReference type="NCBIfam" id="NF045497">
    <property type="entry name" value="IsobCoAmut_IcmF"/>
    <property type="match status" value="1"/>
</dbReference>
<feature type="binding site" evidence="9">
    <location>
        <position position="295"/>
    </location>
    <ligand>
        <name>Mg(2+)</name>
        <dbReference type="ChEBI" id="CHEBI:18420"/>
        <label>1</label>
        <note>catalytic</note>
    </ligand>
</feature>
<dbReference type="InterPro" id="IPR036724">
    <property type="entry name" value="Cobalamin-bd_sf"/>
</dbReference>
<comment type="similarity">
    <text evidence="9">Belongs to the IcmF family.</text>
</comment>
<dbReference type="InterPro" id="IPR006099">
    <property type="entry name" value="MeMalonylCoA_mutase_a/b_cat"/>
</dbReference>
<keyword evidence="4 9" id="KW-0378">Hydrolase</keyword>
<dbReference type="InterPro" id="IPR006158">
    <property type="entry name" value="Cobalamin-bd"/>
</dbReference>
<keyword evidence="9" id="KW-0479">Metal-binding</keyword>
<feature type="binding site" evidence="9">
    <location>
        <position position="295"/>
    </location>
    <ligand>
        <name>Mg(2+)</name>
        <dbReference type="ChEBI" id="CHEBI:18420"/>
        <label>2</label>
    </ligand>
</feature>
<reference evidence="11 12" key="1">
    <citation type="submission" date="2023-09" db="EMBL/GenBank/DDBJ databases">
        <authorList>
            <person name="Page C.A."/>
            <person name="Perez-Diaz I.M."/>
        </authorList>
    </citation>
    <scope>NUCLEOTIDE SEQUENCE [LARGE SCALE GENOMIC DNA]</scope>
    <source>
        <strain evidence="11 12">Ll15</strain>
    </source>
</reference>
<dbReference type="EC" id="5.4.99.13" evidence="9"/>
<evidence type="ECO:0000256" key="8">
    <source>
        <dbReference type="ARBA" id="ARBA00023285"/>
    </source>
</evidence>
<comment type="caution">
    <text evidence="9">Lacks conserved residue(s) required for the propagation of feature annotation.</text>
</comment>
<keyword evidence="9" id="KW-0511">Multifunctional enzyme</keyword>
<evidence type="ECO:0000256" key="9">
    <source>
        <dbReference type="HAMAP-Rule" id="MF_02050"/>
    </source>
</evidence>
<accession>A0ABZ0RWE2</accession>
<gene>
    <name evidence="9" type="primary">icmF</name>
    <name evidence="11" type="ORF">R6U77_02305</name>
</gene>
<dbReference type="Gene3D" id="3.40.50.280">
    <property type="entry name" value="Cobalamin-binding domain"/>
    <property type="match status" value="1"/>
</dbReference>
<dbReference type="CDD" id="cd02071">
    <property type="entry name" value="MM_CoA_mut_B12_BD"/>
    <property type="match status" value="1"/>
</dbReference>
<keyword evidence="8 9" id="KW-0170">Cobalt</keyword>
<feature type="binding site" evidence="9">
    <location>
        <position position="805"/>
    </location>
    <ligand>
        <name>substrate</name>
    </ligand>
</feature>
<dbReference type="Pfam" id="PF02310">
    <property type="entry name" value="B12-binding"/>
    <property type="match status" value="1"/>
</dbReference>
<feature type="binding site" evidence="9">
    <location>
        <position position="234"/>
    </location>
    <ligand>
        <name>Mg(2+)</name>
        <dbReference type="ChEBI" id="CHEBI:18420"/>
        <label>2</label>
    </ligand>
</feature>
<comment type="catalytic activity">
    <reaction evidence="9">
        <text>2-methylpropanoyl-CoA = butanoyl-CoA</text>
        <dbReference type="Rhea" id="RHEA:13141"/>
        <dbReference type="ChEBI" id="CHEBI:57338"/>
        <dbReference type="ChEBI" id="CHEBI:57371"/>
        <dbReference type="EC" id="5.4.99.13"/>
    </reaction>
</comment>
<dbReference type="InterPro" id="IPR027417">
    <property type="entry name" value="P-loop_NTPase"/>
</dbReference>
<dbReference type="Pfam" id="PF03308">
    <property type="entry name" value="MeaB"/>
    <property type="match status" value="1"/>
</dbReference>
<dbReference type="SUPFAM" id="SSF52540">
    <property type="entry name" value="P-loop containing nucleoside triphosphate hydrolases"/>
    <property type="match status" value="1"/>
</dbReference>
<comment type="cofactor">
    <cofactor evidence="9">
        <name>Mg(2+)</name>
        <dbReference type="ChEBI" id="CHEBI:18420"/>
    </cofactor>
</comment>
<feature type="binding site" evidence="9">
    <location>
        <position position="712"/>
    </location>
    <ligand>
        <name>substrate</name>
    </ligand>
</feature>
<evidence type="ECO:0000313" key="12">
    <source>
        <dbReference type="Proteomes" id="UP001322664"/>
    </source>
</evidence>
<feature type="region of interest" description="GTPase chaperone MeaI" evidence="9">
    <location>
        <begin position="154"/>
        <end position="402"/>
    </location>
</feature>
<feature type="domain" description="B12-binding" evidence="10">
    <location>
        <begin position="12"/>
        <end position="146"/>
    </location>
</feature>
<keyword evidence="2 9" id="KW-0846">Cobalamin</keyword>
<dbReference type="InterPro" id="IPR006098">
    <property type="entry name" value="MMCoA_mutase_a_cat"/>
</dbReference>
<evidence type="ECO:0000256" key="5">
    <source>
        <dbReference type="ARBA" id="ARBA00023134"/>
    </source>
</evidence>
<dbReference type="PANTHER" id="PTHR43087:SF1">
    <property type="entry name" value="LAO_AO TRANSPORT SYSTEM ATPASE"/>
    <property type="match status" value="1"/>
</dbReference>
<dbReference type="SUPFAM" id="SSF52242">
    <property type="entry name" value="Cobalamin (vitamin B12)-binding domain"/>
    <property type="match status" value="1"/>
</dbReference>
<evidence type="ECO:0000256" key="4">
    <source>
        <dbReference type="ARBA" id="ARBA00022801"/>
    </source>
</evidence>
<feature type="binding site" evidence="9">
    <location>
        <position position="209"/>
    </location>
    <ligand>
        <name>Mg(2+)</name>
        <dbReference type="ChEBI" id="CHEBI:18420"/>
        <label>1</label>
        <note>catalytic</note>
    </ligand>
</feature>
<dbReference type="InterPro" id="IPR016176">
    <property type="entry name" value="Cbl-dep_enz_cat"/>
</dbReference>
<keyword evidence="6 9" id="KW-0143">Chaperone</keyword>
<dbReference type="HAMAP" id="MF_02050">
    <property type="entry name" value="IcmF"/>
    <property type="match status" value="1"/>
</dbReference>
<feature type="binding site" evidence="9">
    <location>
        <position position="957"/>
    </location>
    <ligand>
        <name>GTP</name>
        <dbReference type="ChEBI" id="CHEBI:37565"/>
    </ligand>
</feature>
<feature type="binding site" description="axial binding residue" evidence="9">
    <location>
        <position position="25"/>
    </location>
    <ligand>
        <name>adenosylcob(III)alamin</name>
        <dbReference type="ChEBI" id="CHEBI:18408"/>
    </ligand>
    <ligandPart>
        <name>Co</name>
        <dbReference type="ChEBI" id="CHEBI:27638"/>
    </ligandPart>
</feature>
<evidence type="ECO:0000256" key="1">
    <source>
        <dbReference type="ARBA" id="ARBA00001922"/>
    </source>
</evidence>
<evidence type="ECO:0000256" key="7">
    <source>
        <dbReference type="ARBA" id="ARBA00023235"/>
    </source>
</evidence>
<comment type="domain">
    <text evidence="9">Is composed of four functional domains: the N-terminal 5'-deoxyadenosylcobalamin binding region that is homologous to the small subunit of ICM (IcmB), a middle P-loop GTPase domain (MeaI) that likely acts as a chaperone for ICM, a structured linker region involved in dimer formation, and a C-terminal part that is homologous to the large substrate-binding subunit of ICM (IcmA).</text>
</comment>
<dbReference type="PANTHER" id="PTHR43087">
    <property type="entry name" value="LYSINE/ARGININE/ORNITHINE TRANSPORT SYSTEM KINASE"/>
    <property type="match status" value="1"/>
</dbReference>
<dbReference type="InterPro" id="IPR053439">
    <property type="entry name" value="IcmF/GTPase_domain"/>
</dbReference>
<comment type="cofactor">
    <cofactor evidence="1 9">
        <name>adenosylcob(III)alamin</name>
        <dbReference type="ChEBI" id="CHEBI:18408"/>
    </cofactor>
</comment>
<comment type="function">
    <text evidence="9">Catalyzes the reversible interconversion of isobutyryl-CoA and n-butyryl-CoA, using radical chemistry. Also exhibits GTPase activity, associated with its G-protein domain (MeaI) that functions as a chaperone that assists cofactor delivery and proper holo-enzyme assembly.</text>
</comment>
<comment type="catalytic activity">
    <reaction evidence="9">
        <text>GTP + H2O = GDP + phosphate + H(+)</text>
        <dbReference type="Rhea" id="RHEA:19669"/>
        <dbReference type="ChEBI" id="CHEBI:15377"/>
        <dbReference type="ChEBI" id="CHEBI:15378"/>
        <dbReference type="ChEBI" id="CHEBI:37565"/>
        <dbReference type="ChEBI" id="CHEBI:43474"/>
        <dbReference type="ChEBI" id="CHEBI:58189"/>
    </reaction>
</comment>
<feature type="binding site" evidence="9">
    <location>
        <position position="296"/>
    </location>
    <ligand>
        <name>Mg(2+)</name>
        <dbReference type="ChEBI" id="CHEBI:18420"/>
        <label>2</label>
    </ligand>
</feature>
<keyword evidence="5 9" id="KW-0342">GTP-binding</keyword>
<dbReference type="NCBIfam" id="TIGR00641">
    <property type="entry name" value="acid_CoA_mut_N"/>
    <property type="match status" value="1"/>
</dbReference>
<feature type="binding site" evidence="9">
    <location>
        <position position="247"/>
    </location>
    <ligand>
        <name>Mg(2+)</name>
        <dbReference type="ChEBI" id="CHEBI:18420"/>
        <label>2</label>
    </ligand>
</feature>
<keyword evidence="3 9" id="KW-0547">Nucleotide-binding</keyword>
<feature type="binding site" evidence="9">
    <location>
        <begin position="342"/>
        <end position="345"/>
    </location>
    <ligand>
        <name>GTP</name>
        <dbReference type="ChEBI" id="CHEBI:37565"/>
    </ligand>
</feature>
<feature type="binding site" evidence="9">
    <location>
        <position position="233"/>
    </location>
    <ligand>
        <name>Mg(2+)</name>
        <dbReference type="ChEBI" id="CHEBI:18420"/>
        <label>2</label>
    </ligand>
</feature>
<feature type="binding site" evidence="9">
    <location>
        <position position="606"/>
    </location>
    <ligand>
        <name>substrate</name>
    </ligand>
</feature>
<feature type="binding site" evidence="9">
    <location>
        <position position="571"/>
    </location>
    <ligand>
        <name>substrate</name>
    </ligand>
</feature>
<proteinExistence type="inferred from homology"/>
<organism evidence="11 12">
    <name type="scientific">Lysinibacillus louembei</name>
    <dbReference type="NCBI Taxonomy" id="1470088"/>
    <lineage>
        <taxon>Bacteria</taxon>
        <taxon>Bacillati</taxon>
        <taxon>Bacillota</taxon>
        <taxon>Bacilli</taxon>
        <taxon>Bacillales</taxon>
        <taxon>Bacillaceae</taxon>
        <taxon>Lysinibacillus</taxon>
    </lineage>
</organism>
<evidence type="ECO:0000259" key="10">
    <source>
        <dbReference type="PROSITE" id="PS51332"/>
    </source>
</evidence>
<dbReference type="EMBL" id="CP137624">
    <property type="protein sequence ID" value="WPK12552.1"/>
    <property type="molecule type" value="Genomic_DNA"/>
</dbReference>
<evidence type="ECO:0000256" key="6">
    <source>
        <dbReference type="ARBA" id="ARBA00023186"/>
    </source>
</evidence>
<keyword evidence="7 9" id="KW-0413">Isomerase</keyword>
<evidence type="ECO:0000313" key="11">
    <source>
        <dbReference type="EMBL" id="WPK12552.1"/>
    </source>
</evidence>
<keyword evidence="9" id="KW-0460">Magnesium</keyword>
<evidence type="ECO:0000256" key="3">
    <source>
        <dbReference type="ARBA" id="ARBA00022741"/>
    </source>
</evidence>
<dbReference type="Gene3D" id="3.40.50.300">
    <property type="entry name" value="P-loop containing nucleotide triphosphate hydrolases"/>
    <property type="match status" value="1"/>
</dbReference>
<feature type="binding site" evidence="9">
    <location>
        <position position="840"/>
    </location>
    <ligand>
        <name>substrate</name>
    </ligand>
</feature>
<dbReference type="Gene3D" id="3.20.20.240">
    <property type="entry name" value="Methylmalonyl-CoA mutase"/>
    <property type="match status" value="1"/>
</dbReference>
<protein>
    <recommendedName>
        <fullName evidence="9">Fused isobutyryl-CoA mutase</fullName>
    </recommendedName>
    <domain>
        <recommendedName>
            <fullName evidence="9">Isobutyryl-CoA mutase</fullName>
            <shortName evidence="9">ICM</shortName>
            <ecNumber evidence="9">5.4.99.13</ecNumber>
        </recommendedName>
    </domain>
    <domain>
        <recommendedName>
            <fullName evidence="9">P-loop GTPase</fullName>
            <ecNumber evidence="9">3.6.5.-</ecNumber>
        </recommendedName>
        <alternativeName>
            <fullName evidence="9">G-protein chaperone</fullName>
        </alternativeName>
    </domain>
</protein>
<dbReference type="Pfam" id="PF01642">
    <property type="entry name" value="MM_CoA_mutase"/>
    <property type="match status" value="1"/>
</dbReference>
<feature type="binding site" evidence="9">
    <location>
        <position position="247"/>
    </location>
    <ligand>
        <name>Mg(2+)</name>
        <dbReference type="ChEBI" id="CHEBI:18420"/>
        <label>1</label>
        <note>catalytic</note>
    </ligand>
</feature>
<comment type="subunit">
    <text evidence="9">Homodimer.</text>
</comment>
<dbReference type="SUPFAM" id="SSF51703">
    <property type="entry name" value="Cobalamin (vitamin B12)-dependent enzymes"/>
    <property type="match status" value="1"/>
</dbReference>
<feature type="binding site" evidence="9">
    <location>
        <position position="250"/>
    </location>
    <ligand>
        <name>GTP</name>
        <dbReference type="ChEBI" id="CHEBI:37565"/>
    </ligand>
</feature>
<keyword evidence="12" id="KW-1185">Reference proteome</keyword>
<feature type="binding site" evidence="9">
    <location>
        <begin position="205"/>
        <end position="210"/>
    </location>
    <ligand>
        <name>GTP</name>
        <dbReference type="ChEBI" id="CHEBI:37565"/>
    </ligand>
</feature>
<name>A0ABZ0RWE2_9BACI</name>